<dbReference type="Gene3D" id="3.30.70.330">
    <property type="match status" value="1"/>
</dbReference>
<dbReference type="Proteomes" id="UP000659630">
    <property type="component" value="Unassembled WGS sequence"/>
</dbReference>
<dbReference type="RefSeq" id="WP_186886388.1">
    <property type="nucleotide sequence ID" value="NZ_JACONZ010000001.1"/>
</dbReference>
<sequence>MSGYLPPSTPAEQIFCRRVTDMIRRCEASGRPQYLGFLDERQQALAGAQLSKTKWPEHLFFGGYPLAERKVLAVYADEPPNGEAFPLCCLRVSCRSGGLTHRDHLGALLALGLKRECVGDILPDSEGAYLFALSSSAALIAAELREVGREAVKTAICAPPADLAPQQGETVRASVASPRLDAVLSALLHVSRDDASALVRSERVLVNHVPKTGPAAQLSEGDILTVRGVGRFKLEEIGGQTRKGRVFVTCIKY</sequence>
<dbReference type="PROSITE" id="PS50889">
    <property type="entry name" value="S4"/>
    <property type="match status" value="1"/>
</dbReference>
<proteinExistence type="predicted"/>
<feature type="domain" description="RNA-binding S4" evidence="2">
    <location>
        <begin position="178"/>
        <end position="235"/>
    </location>
</feature>
<dbReference type="Pfam" id="PF01479">
    <property type="entry name" value="S4"/>
    <property type="match status" value="1"/>
</dbReference>
<evidence type="ECO:0000256" key="1">
    <source>
        <dbReference type="PROSITE-ProRule" id="PRU00182"/>
    </source>
</evidence>
<dbReference type="Gene3D" id="3.30.1370.160">
    <property type="match status" value="1"/>
</dbReference>
<name>A0A923L085_9FIRM</name>
<evidence type="ECO:0000313" key="3">
    <source>
        <dbReference type="EMBL" id="MBC5580010.1"/>
    </source>
</evidence>
<dbReference type="CDD" id="cd00165">
    <property type="entry name" value="S4"/>
    <property type="match status" value="1"/>
</dbReference>
<dbReference type="SMART" id="SM00363">
    <property type="entry name" value="S4"/>
    <property type="match status" value="1"/>
</dbReference>
<keyword evidence="1" id="KW-0694">RNA-binding</keyword>
<dbReference type="SUPFAM" id="SSF55174">
    <property type="entry name" value="Alpha-L RNA-binding motif"/>
    <property type="match status" value="1"/>
</dbReference>
<dbReference type="GO" id="GO:0003723">
    <property type="term" value="F:RNA binding"/>
    <property type="evidence" value="ECO:0007669"/>
    <property type="project" value="UniProtKB-KW"/>
</dbReference>
<protein>
    <recommendedName>
        <fullName evidence="2">RNA-binding S4 domain-containing protein</fullName>
    </recommendedName>
</protein>
<reference evidence="3" key="1">
    <citation type="submission" date="2020-08" db="EMBL/GenBank/DDBJ databases">
        <title>Genome public.</title>
        <authorList>
            <person name="Liu C."/>
            <person name="Sun Q."/>
        </authorList>
    </citation>
    <scope>NUCLEOTIDE SEQUENCE</scope>
    <source>
        <strain evidence="3">BX8</strain>
    </source>
</reference>
<dbReference type="EMBL" id="JACONZ010000001">
    <property type="protein sequence ID" value="MBC5580010.1"/>
    <property type="molecule type" value="Genomic_DNA"/>
</dbReference>
<dbReference type="InterPro" id="IPR002942">
    <property type="entry name" value="S4_RNA-bd"/>
</dbReference>
<keyword evidence="4" id="KW-1185">Reference proteome</keyword>
<evidence type="ECO:0000313" key="4">
    <source>
        <dbReference type="Proteomes" id="UP000659630"/>
    </source>
</evidence>
<dbReference type="InterPro" id="IPR012677">
    <property type="entry name" value="Nucleotide-bd_a/b_plait_sf"/>
</dbReference>
<gene>
    <name evidence="3" type="ORF">H8S23_00645</name>
</gene>
<evidence type="ECO:0000259" key="2">
    <source>
        <dbReference type="SMART" id="SM00363"/>
    </source>
</evidence>
<dbReference type="InterPro" id="IPR036986">
    <property type="entry name" value="S4_RNA-bd_sf"/>
</dbReference>
<dbReference type="Gene3D" id="3.10.290.10">
    <property type="entry name" value="RNA-binding S4 domain"/>
    <property type="match status" value="1"/>
</dbReference>
<dbReference type="Pfam" id="PF17774">
    <property type="entry name" value="YlmH_RBD"/>
    <property type="match status" value="1"/>
</dbReference>
<dbReference type="AlphaFoldDB" id="A0A923L085"/>
<comment type="caution">
    <text evidence="3">The sequence shown here is derived from an EMBL/GenBank/DDBJ whole genome shotgun (WGS) entry which is preliminary data.</text>
</comment>
<dbReference type="InterPro" id="IPR040591">
    <property type="entry name" value="RqcP2_RBD"/>
</dbReference>
<organism evidence="3 4">
    <name type="scientific">Anaerofilum hominis</name>
    <dbReference type="NCBI Taxonomy" id="2763016"/>
    <lineage>
        <taxon>Bacteria</taxon>
        <taxon>Bacillati</taxon>
        <taxon>Bacillota</taxon>
        <taxon>Clostridia</taxon>
        <taxon>Eubacteriales</taxon>
        <taxon>Oscillospiraceae</taxon>
        <taxon>Anaerofilum</taxon>
    </lineage>
</organism>
<accession>A0A923L085</accession>